<dbReference type="Proteomes" id="UP001196565">
    <property type="component" value="Unassembled WGS sequence"/>
</dbReference>
<dbReference type="EMBL" id="JAHYBZ010000001">
    <property type="protein sequence ID" value="MBW6396680.1"/>
    <property type="molecule type" value="Genomic_DNA"/>
</dbReference>
<gene>
    <name evidence="2" type="ORF">KPL78_02420</name>
</gene>
<sequence>MPPTGPTPRAAACLVALLALLMPAVAAGQSAADQIDITAVVVEGKTAQACAGHIEQVVAQAQKLSLVTTPPHDLLDGLRAFYDLVLRLDAHGELSSTTQLGTVYVTGYGADGERRRRAVTPFIRTEVSRPAGMPADAPSLLSMSWLWLQRVEPATDTAGRAIERPQLHRFDFVGEVAASYGSWSHAVARCRPGGDRQWFGAVAIWTYLPP</sequence>
<protein>
    <submittedName>
        <fullName evidence="2">Uncharacterized protein</fullName>
    </submittedName>
</protein>
<proteinExistence type="predicted"/>
<organism evidence="2 3">
    <name type="scientific">Roseomonas alba</name>
    <dbReference type="NCBI Taxonomy" id="2846776"/>
    <lineage>
        <taxon>Bacteria</taxon>
        <taxon>Pseudomonadati</taxon>
        <taxon>Pseudomonadota</taxon>
        <taxon>Alphaproteobacteria</taxon>
        <taxon>Acetobacterales</taxon>
        <taxon>Roseomonadaceae</taxon>
        <taxon>Roseomonas</taxon>
    </lineage>
</organism>
<evidence type="ECO:0000313" key="3">
    <source>
        <dbReference type="Proteomes" id="UP001196565"/>
    </source>
</evidence>
<name>A0ABS7A5W3_9PROT</name>
<comment type="caution">
    <text evidence="2">The sequence shown here is derived from an EMBL/GenBank/DDBJ whole genome shotgun (WGS) entry which is preliminary data.</text>
</comment>
<evidence type="ECO:0000313" key="2">
    <source>
        <dbReference type="EMBL" id="MBW6396680.1"/>
    </source>
</evidence>
<evidence type="ECO:0000256" key="1">
    <source>
        <dbReference type="SAM" id="SignalP"/>
    </source>
</evidence>
<dbReference type="RefSeq" id="WP_219761134.1">
    <property type="nucleotide sequence ID" value="NZ_JAHYBZ010000001.1"/>
</dbReference>
<accession>A0ABS7A5W3</accession>
<keyword evidence="1" id="KW-0732">Signal</keyword>
<keyword evidence="3" id="KW-1185">Reference proteome</keyword>
<reference evidence="2 3" key="1">
    <citation type="submission" date="2021-07" db="EMBL/GenBank/DDBJ databases">
        <authorList>
            <person name="So Y."/>
        </authorList>
    </citation>
    <scope>NUCLEOTIDE SEQUENCE [LARGE SCALE GENOMIC DNA]</scope>
    <source>
        <strain evidence="2 3">HJA6</strain>
    </source>
</reference>
<feature type="chain" id="PRO_5045757823" evidence="1">
    <location>
        <begin position="27"/>
        <end position="210"/>
    </location>
</feature>
<feature type="signal peptide" evidence="1">
    <location>
        <begin position="1"/>
        <end position="26"/>
    </location>
</feature>